<comment type="caution">
    <text evidence="1">The sequence shown here is derived from an EMBL/GenBank/DDBJ whole genome shotgun (WGS) entry which is preliminary data.</text>
</comment>
<dbReference type="EMBL" id="VSSQ01079106">
    <property type="protein sequence ID" value="MPN28723.1"/>
    <property type="molecule type" value="Genomic_DNA"/>
</dbReference>
<evidence type="ECO:0000313" key="1">
    <source>
        <dbReference type="EMBL" id="MPN28723.1"/>
    </source>
</evidence>
<name>A0A645GYM4_9ZZZZ</name>
<organism evidence="1">
    <name type="scientific">bioreactor metagenome</name>
    <dbReference type="NCBI Taxonomy" id="1076179"/>
    <lineage>
        <taxon>unclassified sequences</taxon>
        <taxon>metagenomes</taxon>
        <taxon>ecological metagenomes</taxon>
    </lineage>
</organism>
<protein>
    <submittedName>
        <fullName evidence="1">Uncharacterized protein</fullName>
    </submittedName>
</protein>
<gene>
    <name evidence="1" type="ORF">SDC9_176168</name>
</gene>
<reference evidence="1" key="1">
    <citation type="submission" date="2019-08" db="EMBL/GenBank/DDBJ databases">
        <authorList>
            <person name="Kucharzyk K."/>
            <person name="Murdoch R.W."/>
            <person name="Higgins S."/>
            <person name="Loffler F."/>
        </authorList>
    </citation>
    <scope>NUCLEOTIDE SEQUENCE</scope>
</reference>
<dbReference type="AlphaFoldDB" id="A0A645GYM4"/>
<proteinExistence type="predicted"/>
<accession>A0A645GYM4</accession>
<sequence>MFELLVILLVDTGDPAQDMGGHTVLHVIADGLGVHLHAGKQAVILLYLGDRLDGHVLRDDKGIGGGKIPVFHFIVHRGNGSCLLFGIGVGYAVSLFQSRHDLFCRSTFGQVLFLFQLIHLDIIRVFGILA</sequence>